<evidence type="ECO:0000256" key="1">
    <source>
        <dbReference type="ARBA" id="ARBA00004643"/>
    </source>
</evidence>
<evidence type="ECO:0000313" key="12">
    <source>
        <dbReference type="EMBL" id="KAF5381876.1"/>
    </source>
</evidence>
<comment type="pathway">
    <text evidence="2 11">Glycolipid biosynthesis; glycosylphosphatidylinositol-anchor biosynthesis.</text>
</comment>
<dbReference type="AlphaFoldDB" id="A0A8H5M5W9"/>
<dbReference type="PANTHER" id="PTHR28533:SF1">
    <property type="entry name" value="PROTEIN PBN1"/>
    <property type="match status" value="1"/>
</dbReference>
<reference evidence="12 13" key="1">
    <citation type="journal article" date="2020" name="ISME J.">
        <title>Uncovering the hidden diversity of litter-decomposition mechanisms in mushroom-forming fungi.</title>
        <authorList>
            <person name="Floudas D."/>
            <person name="Bentzer J."/>
            <person name="Ahren D."/>
            <person name="Johansson T."/>
            <person name="Persson P."/>
            <person name="Tunlid A."/>
        </authorList>
    </citation>
    <scope>NUCLEOTIDE SEQUENCE [LARGE SCALE GENOMIC DNA]</scope>
    <source>
        <strain evidence="12 13">CBS 406.79</strain>
    </source>
</reference>
<dbReference type="OrthoDB" id="5546453at2759"/>
<dbReference type="InterPro" id="IPR013233">
    <property type="entry name" value="PIG-X/PBN1"/>
</dbReference>
<protein>
    <recommendedName>
        <fullName evidence="4 11">Protein PBN1</fullName>
    </recommendedName>
</protein>
<comment type="caution">
    <text evidence="12">The sequence shown here is derived from an EMBL/GenBank/DDBJ whole genome shotgun (WGS) entry which is preliminary data.</text>
</comment>
<dbReference type="UniPathway" id="UPA00196"/>
<feature type="transmembrane region" description="Helical" evidence="11">
    <location>
        <begin position="205"/>
        <end position="223"/>
    </location>
</feature>
<comment type="similarity">
    <text evidence="3 11">Belongs to the PIGX family.</text>
</comment>
<keyword evidence="13" id="KW-1185">Reference proteome</keyword>
<dbReference type="GO" id="GO:0000030">
    <property type="term" value="F:mannosyltransferase activity"/>
    <property type="evidence" value="ECO:0007669"/>
    <property type="project" value="TreeGrafter"/>
</dbReference>
<dbReference type="PANTHER" id="PTHR28533">
    <property type="entry name" value="PROTEIN PBN1"/>
    <property type="match status" value="1"/>
</dbReference>
<evidence type="ECO:0000256" key="2">
    <source>
        <dbReference type="ARBA" id="ARBA00004687"/>
    </source>
</evidence>
<dbReference type="EMBL" id="JAACJN010000055">
    <property type="protein sequence ID" value="KAF5381876.1"/>
    <property type="molecule type" value="Genomic_DNA"/>
</dbReference>
<organism evidence="12 13">
    <name type="scientific">Collybiopsis confluens</name>
    <dbReference type="NCBI Taxonomy" id="2823264"/>
    <lineage>
        <taxon>Eukaryota</taxon>
        <taxon>Fungi</taxon>
        <taxon>Dikarya</taxon>
        <taxon>Basidiomycota</taxon>
        <taxon>Agaricomycotina</taxon>
        <taxon>Agaricomycetes</taxon>
        <taxon>Agaricomycetidae</taxon>
        <taxon>Agaricales</taxon>
        <taxon>Marasmiineae</taxon>
        <taxon>Omphalotaceae</taxon>
        <taxon>Collybiopsis</taxon>
    </lineage>
</organism>
<dbReference type="InterPro" id="IPR042322">
    <property type="entry name" value="Pbn1"/>
</dbReference>
<dbReference type="GO" id="GO:0006506">
    <property type="term" value="P:GPI anchor biosynthetic process"/>
    <property type="evidence" value="ECO:0007669"/>
    <property type="project" value="UniProtKB-UniPathway"/>
</dbReference>
<evidence type="ECO:0000256" key="8">
    <source>
        <dbReference type="ARBA" id="ARBA00022989"/>
    </source>
</evidence>
<keyword evidence="5 11" id="KW-0337">GPI-anchor biosynthesis</keyword>
<comment type="subcellular location">
    <subcellularLocation>
        <location evidence="11">Endoplasmic reticulum membrane</location>
        <topology evidence="11">Single-pass membrane protein</topology>
    </subcellularLocation>
    <subcellularLocation>
        <location evidence="1">Endoplasmic reticulum membrane</location>
        <topology evidence="1">Single-pass type III membrane protein</topology>
    </subcellularLocation>
</comment>
<keyword evidence="10" id="KW-0325">Glycoprotein</keyword>
<keyword evidence="7 11" id="KW-0256">Endoplasmic reticulum</keyword>
<dbReference type="GO" id="GO:1990529">
    <property type="term" value="C:glycosylphosphatidylinositol-mannosyltransferase I complex"/>
    <property type="evidence" value="ECO:0007669"/>
    <property type="project" value="TreeGrafter"/>
</dbReference>
<sequence>MTVLSSSSLEPSYGFHRTFTTVLTPETPNWVAEVEEARCSIHLYYKFPVLVFVDPYELANYNHIYTFEHYGNANLELPVAAMESEGTSVLLTLAKPNSTADSQAFRVQVPLHIRYGKPSYSNETHSTAEIEWPQLFILCPSSVSLAKVLTLDLDPQNLLPPREFASLFEGLTGYVPRNFDPDAARELEVVTVPVGQYADVFQVKFGTAMIILAMFVYIGFIMYRISRGLVNRAPVKED</sequence>
<dbReference type="GO" id="GO:0005789">
    <property type="term" value="C:endoplasmic reticulum membrane"/>
    <property type="evidence" value="ECO:0007669"/>
    <property type="project" value="UniProtKB-SubCell"/>
</dbReference>
<gene>
    <name evidence="12" type="ORF">D9757_007545</name>
</gene>
<evidence type="ECO:0000256" key="5">
    <source>
        <dbReference type="ARBA" id="ARBA00022502"/>
    </source>
</evidence>
<keyword evidence="9 11" id="KW-0472">Membrane</keyword>
<dbReference type="Proteomes" id="UP000518752">
    <property type="component" value="Unassembled WGS sequence"/>
</dbReference>
<name>A0A8H5M5W9_9AGAR</name>
<evidence type="ECO:0000313" key="13">
    <source>
        <dbReference type="Proteomes" id="UP000518752"/>
    </source>
</evidence>
<evidence type="ECO:0000256" key="3">
    <source>
        <dbReference type="ARBA" id="ARBA00010345"/>
    </source>
</evidence>
<dbReference type="SMART" id="SM00780">
    <property type="entry name" value="PIG-X"/>
    <property type="match status" value="1"/>
</dbReference>
<evidence type="ECO:0000256" key="9">
    <source>
        <dbReference type="ARBA" id="ARBA00023136"/>
    </source>
</evidence>
<evidence type="ECO:0000256" key="4">
    <source>
        <dbReference type="ARBA" id="ARBA00020410"/>
    </source>
</evidence>
<evidence type="ECO:0000256" key="7">
    <source>
        <dbReference type="ARBA" id="ARBA00022824"/>
    </source>
</evidence>
<evidence type="ECO:0000256" key="11">
    <source>
        <dbReference type="RuleBase" id="RU366056"/>
    </source>
</evidence>
<keyword evidence="8 11" id="KW-1133">Transmembrane helix</keyword>
<proteinExistence type="inferred from homology"/>
<accession>A0A8H5M5W9</accession>
<comment type="function">
    <text evidence="11">Required for proper folding and/or the stability of a subset of proteins in the endoplasmic reticulum. Component of glycosylphosphatidylinositol-mannosyltransferase 1 which transfers the first of the 4 mannoses in the GPI-anchor precursors during GPI-anchor biosynthesis. Probably acts by stabilizing the mannosyltransferase GPI14.</text>
</comment>
<keyword evidence="6 11" id="KW-0812">Transmembrane</keyword>
<dbReference type="Pfam" id="PF08320">
    <property type="entry name" value="PIG-X"/>
    <property type="match status" value="1"/>
</dbReference>
<evidence type="ECO:0000256" key="6">
    <source>
        <dbReference type="ARBA" id="ARBA00022692"/>
    </source>
</evidence>
<evidence type="ECO:0000256" key="10">
    <source>
        <dbReference type="ARBA" id="ARBA00023180"/>
    </source>
</evidence>